<dbReference type="EMBL" id="UYRT01087573">
    <property type="protein sequence ID" value="VDN32706.1"/>
    <property type="molecule type" value="Genomic_DNA"/>
</dbReference>
<evidence type="ECO:0000256" key="1">
    <source>
        <dbReference type="SAM" id="MobiDB-lite"/>
    </source>
</evidence>
<sequence>MLMRFDLKVLTLNYDLNSKNSFLRLSCSIAVNFDILIHYPESESSESSQDKEEPSLSALDDDEQPTPSPPNDETITEDDEEFNEFIEEHLNYLIRSMDETITEDEEEFNEFIEEHLNYLIRSMLRLLLIDDEPEPPPESLPRTANQPYAMSNEMRNSALRNQLPSRPQQVREEIPPSVLDALGRRAFCSRHMLLPPARMRWFVNTAVYRIIDNDGCVRITYLRPSCGRELSTCQRKKVCDPESTPVRFVDPQTVAEFPALIFMLDQRVVFRKYDNSVEQLE</sequence>
<organism evidence="4">
    <name type="scientific">Gongylonema pulchrum</name>
    <dbReference type="NCBI Taxonomy" id="637853"/>
    <lineage>
        <taxon>Eukaryota</taxon>
        <taxon>Metazoa</taxon>
        <taxon>Ecdysozoa</taxon>
        <taxon>Nematoda</taxon>
        <taxon>Chromadorea</taxon>
        <taxon>Rhabditida</taxon>
        <taxon>Spirurina</taxon>
        <taxon>Spiruromorpha</taxon>
        <taxon>Spiruroidea</taxon>
        <taxon>Gongylonematidae</taxon>
        <taxon>Gongylonema</taxon>
    </lineage>
</organism>
<accession>A0A183ED70</accession>
<feature type="region of interest" description="Disordered" evidence="1">
    <location>
        <begin position="42"/>
        <end position="77"/>
    </location>
</feature>
<dbReference type="Proteomes" id="UP000271098">
    <property type="component" value="Unassembled WGS sequence"/>
</dbReference>
<evidence type="ECO:0000313" key="3">
    <source>
        <dbReference type="Proteomes" id="UP000271098"/>
    </source>
</evidence>
<dbReference type="AlphaFoldDB" id="A0A183ED70"/>
<keyword evidence="3" id="KW-1185">Reference proteome</keyword>
<reference evidence="4" key="1">
    <citation type="submission" date="2016-06" db="UniProtKB">
        <authorList>
            <consortium name="WormBaseParasite"/>
        </authorList>
    </citation>
    <scope>IDENTIFICATION</scope>
</reference>
<dbReference type="WBParaSite" id="GPUH_0001893601-mRNA-1">
    <property type="protein sequence ID" value="GPUH_0001893601-mRNA-1"/>
    <property type="gene ID" value="GPUH_0001893601"/>
</dbReference>
<evidence type="ECO:0000313" key="2">
    <source>
        <dbReference type="EMBL" id="VDN32706.1"/>
    </source>
</evidence>
<protein>
    <submittedName>
        <fullName evidence="2 4">Uncharacterized protein</fullName>
    </submittedName>
</protein>
<name>A0A183ED70_9BILA</name>
<gene>
    <name evidence="2" type="ORF">GPUH_LOCUS18911</name>
</gene>
<reference evidence="2 3" key="2">
    <citation type="submission" date="2018-11" db="EMBL/GenBank/DDBJ databases">
        <authorList>
            <consortium name="Pathogen Informatics"/>
        </authorList>
    </citation>
    <scope>NUCLEOTIDE SEQUENCE [LARGE SCALE GENOMIC DNA]</scope>
</reference>
<proteinExistence type="predicted"/>
<evidence type="ECO:0000313" key="4">
    <source>
        <dbReference type="WBParaSite" id="GPUH_0001893601-mRNA-1"/>
    </source>
</evidence>